<dbReference type="RefSeq" id="WP_169345205.1">
    <property type="nucleotide sequence ID" value="NZ_JABBJJ010000051.1"/>
</dbReference>
<dbReference type="Proteomes" id="UP000518300">
    <property type="component" value="Unassembled WGS sequence"/>
</dbReference>
<evidence type="ECO:0008006" key="3">
    <source>
        <dbReference type="Google" id="ProtNLM"/>
    </source>
</evidence>
<evidence type="ECO:0000313" key="2">
    <source>
        <dbReference type="Proteomes" id="UP000518300"/>
    </source>
</evidence>
<dbReference type="EMBL" id="JABBJJ010000051">
    <property type="protein sequence ID" value="NMO15917.1"/>
    <property type="molecule type" value="Genomic_DNA"/>
</dbReference>
<dbReference type="PROSITE" id="PS51257">
    <property type="entry name" value="PROKAR_LIPOPROTEIN"/>
    <property type="match status" value="1"/>
</dbReference>
<accession>A0A848LB98</accession>
<proteinExistence type="predicted"/>
<protein>
    <recommendedName>
        <fullName evidence="3">Lipoprotein</fullName>
    </recommendedName>
</protein>
<sequence>MRHHLTMALSVLLGAGCAGNRGNTFSDADSHYRFAEHPEQGLVIVSTRFSTDCKEGENPSATLKFEDSVYMHQSMGEIPVNDLHRPPDFQAPSGHFTVKALYEGTYQFRRLSIGHITPINKETRTPFEVEPGKAVYLGEIHVKLANCGPFPTITTVVTDQWERDRKLFEQKMKNVPAKEVVKRLAFTQSR</sequence>
<gene>
    <name evidence="1" type="ORF">HG543_13800</name>
</gene>
<comment type="caution">
    <text evidence="1">The sequence shown here is derived from an EMBL/GenBank/DDBJ whole genome shotgun (WGS) entry which is preliminary data.</text>
</comment>
<organism evidence="1 2">
    <name type="scientific">Pyxidicoccus fallax</name>
    <dbReference type="NCBI Taxonomy" id="394095"/>
    <lineage>
        <taxon>Bacteria</taxon>
        <taxon>Pseudomonadati</taxon>
        <taxon>Myxococcota</taxon>
        <taxon>Myxococcia</taxon>
        <taxon>Myxococcales</taxon>
        <taxon>Cystobacterineae</taxon>
        <taxon>Myxococcaceae</taxon>
        <taxon>Pyxidicoccus</taxon>
    </lineage>
</organism>
<name>A0A848LB98_9BACT</name>
<dbReference type="AlphaFoldDB" id="A0A848LB98"/>
<keyword evidence="2" id="KW-1185">Reference proteome</keyword>
<evidence type="ECO:0000313" key="1">
    <source>
        <dbReference type="EMBL" id="NMO15917.1"/>
    </source>
</evidence>
<reference evidence="1 2" key="1">
    <citation type="submission" date="2020-04" db="EMBL/GenBank/DDBJ databases">
        <title>Draft genome of Pyxidicoccus fallax type strain.</title>
        <authorList>
            <person name="Whitworth D.E."/>
        </authorList>
    </citation>
    <scope>NUCLEOTIDE SEQUENCE [LARGE SCALE GENOMIC DNA]</scope>
    <source>
        <strain evidence="1 2">DSM 14698</strain>
    </source>
</reference>